<dbReference type="GO" id="GO:0017057">
    <property type="term" value="F:6-phosphogluconolactonase activity"/>
    <property type="evidence" value="ECO:0007669"/>
    <property type="project" value="UniProtKB-EC"/>
</dbReference>
<comment type="caution">
    <text evidence="9">The sequence shown here is derived from an EMBL/GenBank/DDBJ whole genome shotgun (WGS) entry which is preliminary data.</text>
</comment>
<evidence type="ECO:0000313" key="10">
    <source>
        <dbReference type="Proteomes" id="UP000730482"/>
    </source>
</evidence>
<dbReference type="NCBIfam" id="TIGR01198">
    <property type="entry name" value="pgl"/>
    <property type="match status" value="1"/>
</dbReference>
<dbReference type="EMBL" id="JAAFYZ010000241">
    <property type="protein sequence ID" value="MBS2553242.1"/>
    <property type="molecule type" value="Genomic_DNA"/>
</dbReference>
<dbReference type="Pfam" id="PF01182">
    <property type="entry name" value="Glucosamine_iso"/>
    <property type="match status" value="1"/>
</dbReference>
<dbReference type="EC" id="3.1.1.31" evidence="5 7"/>
<accession>A0ABS5L4E7</accession>
<sequence>MSATPVVIVHRDAEVLAQAVAARLITRVVDVQALRGAAHVVLTGGTVGTKALAAVAASPARAAVDWSRVQLWWGDERFLPTGDPERNETQAREALLDGLVAEGLLPAENIHAVPAADTAGFTPEESAEQYAATLADFAREGADVPAFDVLLLGMGPDGHIASLFPGHPALYEEKRSVVGVHNSPKPPPLRVSLTLPAIQSAAEVWVVAAGTEKAKVTHLALSGAGPVQIPAAGARGRGRSLFLLDRASASELPSELAPYSLS</sequence>
<dbReference type="PANTHER" id="PTHR11054">
    <property type="entry name" value="6-PHOSPHOGLUCONOLACTONASE"/>
    <property type="match status" value="1"/>
</dbReference>
<gene>
    <name evidence="7 9" type="primary">pgl</name>
    <name evidence="9" type="ORF">KGQ19_40955</name>
</gene>
<dbReference type="InterPro" id="IPR006148">
    <property type="entry name" value="Glc/Gal-6P_isomerase"/>
</dbReference>
<comment type="similarity">
    <text evidence="4 7">Belongs to the glucosamine/galactosamine-6-phosphate isomerase family. 6-phosphogluconolactonase subfamily.</text>
</comment>
<dbReference type="PANTHER" id="PTHR11054:SF0">
    <property type="entry name" value="6-PHOSPHOGLUCONOLACTONASE"/>
    <property type="match status" value="1"/>
</dbReference>
<comment type="pathway">
    <text evidence="3 7">Carbohydrate degradation; pentose phosphate pathway; D-ribulose 5-phosphate from D-glucose 6-phosphate (oxidative stage): step 2/3.</text>
</comment>
<dbReference type="InterPro" id="IPR005900">
    <property type="entry name" value="6-phosphogluconolactonase_DevB"/>
</dbReference>
<dbReference type="CDD" id="cd01400">
    <property type="entry name" value="6PGL"/>
    <property type="match status" value="1"/>
</dbReference>
<comment type="catalytic activity">
    <reaction evidence="1 7">
        <text>6-phospho-D-glucono-1,5-lactone + H2O = 6-phospho-D-gluconate + H(+)</text>
        <dbReference type="Rhea" id="RHEA:12556"/>
        <dbReference type="ChEBI" id="CHEBI:15377"/>
        <dbReference type="ChEBI" id="CHEBI:15378"/>
        <dbReference type="ChEBI" id="CHEBI:57955"/>
        <dbReference type="ChEBI" id="CHEBI:58759"/>
        <dbReference type="EC" id="3.1.1.31"/>
    </reaction>
</comment>
<protein>
    <recommendedName>
        <fullName evidence="6 7">6-phosphogluconolactonase</fullName>
        <shortName evidence="7">6PGL</shortName>
        <ecNumber evidence="5 7">3.1.1.31</ecNumber>
    </recommendedName>
</protein>
<evidence type="ECO:0000313" key="9">
    <source>
        <dbReference type="EMBL" id="MBS2553242.1"/>
    </source>
</evidence>
<feature type="domain" description="Glucosamine/galactosamine-6-phosphate isomerase" evidence="8">
    <location>
        <begin position="12"/>
        <end position="237"/>
    </location>
</feature>
<dbReference type="Proteomes" id="UP000730482">
    <property type="component" value="Unassembled WGS sequence"/>
</dbReference>
<evidence type="ECO:0000259" key="8">
    <source>
        <dbReference type="Pfam" id="PF01182"/>
    </source>
</evidence>
<evidence type="ECO:0000256" key="4">
    <source>
        <dbReference type="ARBA" id="ARBA00010662"/>
    </source>
</evidence>
<name>A0ABS5L4E7_9ACTN</name>
<evidence type="ECO:0000256" key="1">
    <source>
        <dbReference type="ARBA" id="ARBA00000832"/>
    </source>
</evidence>
<proteinExistence type="inferred from homology"/>
<evidence type="ECO:0000256" key="6">
    <source>
        <dbReference type="ARBA" id="ARBA00020337"/>
    </source>
</evidence>
<comment type="function">
    <text evidence="2 7">Hydrolysis of 6-phosphogluconolactone to 6-phosphogluconate.</text>
</comment>
<dbReference type="InterPro" id="IPR039104">
    <property type="entry name" value="6PGL"/>
</dbReference>
<evidence type="ECO:0000256" key="3">
    <source>
        <dbReference type="ARBA" id="ARBA00004961"/>
    </source>
</evidence>
<dbReference type="InterPro" id="IPR037171">
    <property type="entry name" value="NagB/RpiA_transferase-like"/>
</dbReference>
<evidence type="ECO:0000256" key="5">
    <source>
        <dbReference type="ARBA" id="ARBA00013198"/>
    </source>
</evidence>
<dbReference type="Gene3D" id="3.40.50.1360">
    <property type="match status" value="1"/>
</dbReference>
<keyword evidence="10" id="KW-1185">Reference proteome</keyword>
<evidence type="ECO:0000256" key="2">
    <source>
        <dbReference type="ARBA" id="ARBA00002681"/>
    </source>
</evidence>
<evidence type="ECO:0000256" key="7">
    <source>
        <dbReference type="RuleBase" id="RU365095"/>
    </source>
</evidence>
<dbReference type="SUPFAM" id="SSF100950">
    <property type="entry name" value="NagB/RpiA/CoA transferase-like"/>
    <property type="match status" value="1"/>
</dbReference>
<keyword evidence="7 9" id="KW-0378">Hydrolase</keyword>
<reference evidence="9 10" key="1">
    <citation type="submission" date="2020-02" db="EMBL/GenBank/DDBJ databases">
        <title>Acidophilic actinobacteria isolated from forest soil.</title>
        <authorList>
            <person name="Golinska P."/>
        </authorList>
    </citation>
    <scope>NUCLEOTIDE SEQUENCE [LARGE SCALE GENOMIC DNA]</scope>
    <source>
        <strain evidence="9 10">NL8</strain>
    </source>
</reference>
<dbReference type="RefSeq" id="WP_212019592.1">
    <property type="nucleotide sequence ID" value="NZ_JAAFYZ010000241.1"/>
</dbReference>
<organism evidence="9 10">
    <name type="scientific">Catenulispora pinistramenti</name>
    <dbReference type="NCBI Taxonomy" id="2705254"/>
    <lineage>
        <taxon>Bacteria</taxon>
        <taxon>Bacillati</taxon>
        <taxon>Actinomycetota</taxon>
        <taxon>Actinomycetes</taxon>
        <taxon>Catenulisporales</taxon>
        <taxon>Catenulisporaceae</taxon>
        <taxon>Catenulispora</taxon>
    </lineage>
</organism>